<evidence type="ECO:0000313" key="2">
    <source>
        <dbReference type="Proteomes" id="UP001500604"/>
    </source>
</evidence>
<dbReference type="RefSeq" id="WP_345196421.1">
    <property type="nucleotide sequence ID" value="NZ_BAABFL010000382.1"/>
</dbReference>
<proteinExistence type="predicted"/>
<gene>
    <name evidence="1" type="ORF">GCM10023116_25700</name>
</gene>
<name>A0ABP8V384_9GAMM</name>
<accession>A0ABP8V384</accession>
<organism evidence="1 2">
    <name type="scientific">Kistimonas scapharcae</name>
    <dbReference type="NCBI Taxonomy" id="1036133"/>
    <lineage>
        <taxon>Bacteria</taxon>
        <taxon>Pseudomonadati</taxon>
        <taxon>Pseudomonadota</taxon>
        <taxon>Gammaproteobacteria</taxon>
        <taxon>Oceanospirillales</taxon>
        <taxon>Endozoicomonadaceae</taxon>
        <taxon>Kistimonas</taxon>
    </lineage>
</organism>
<comment type="caution">
    <text evidence="1">The sequence shown here is derived from an EMBL/GenBank/DDBJ whole genome shotgun (WGS) entry which is preliminary data.</text>
</comment>
<keyword evidence="2" id="KW-1185">Reference proteome</keyword>
<protein>
    <submittedName>
        <fullName evidence="1">Uncharacterized protein</fullName>
    </submittedName>
</protein>
<evidence type="ECO:0000313" key="1">
    <source>
        <dbReference type="EMBL" id="GAA4650287.1"/>
    </source>
</evidence>
<sequence length="84" mass="9560">MGHLTISPITMGQSQALGFCPALGSISTSRHVFCGMYVVVTPVIERELDPCLEDTEEEEMDRRHKVEKVTRKSRASFTFMKQHF</sequence>
<dbReference type="Proteomes" id="UP001500604">
    <property type="component" value="Unassembled WGS sequence"/>
</dbReference>
<dbReference type="EMBL" id="BAABFL010000382">
    <property type="protein sequence ID" value="GAA4650287.1"/>
    <property type="molecule type" value="Genomic_DNA"/>
</dbReference>
<reference evidence="2" key="1">
    <citation type="journal article" date="2019" name="Int. J. Syst. Evol. Microbiol.">
        <title>The Global Catalogue of Microorganisms (GCM) 10K type strain sequencing project: providing services to taxonomists for standard genome sequencing and annotation.</title>
        <authorList>
            <consortium name="The Broad Institute Genomics Platform"/>
            <consortium name="The Broad Institute Genome Sequencing Center for Infectious Disease"/>
            <person name="Wu L."/>
            <person name="Ma J."/>
        </authorList>
    </citation>
    <scope>NUCLEOTIDE SEQUENCE [LARGE SCALE GENOMIC DNA]</scope>
    <source>
        <strain evidence="2">JCM 17805</strain>
    </source>
</reference>